<proteinExistence type="inferred from homology"/>
<dbReference type="SUPFAM" id="SSF53613">
    <property type="entry name" value="Ribokinase-like"/>
    <property type="match status" value="1"/>
</dbReference>
<evidence type="ECO:0000259" key="4">
    <source>
        <dbReference type="Pfam" id="PF00294"/>
    </source>
</evidence>
<comment type="similarity">
    <text evidence="1">Belongs to the carbohydrate kinase PfkB family.</text>
</comment>
<dbReference type="Pfam" id="PF00294">
    <property type="entry name" value="PfkB"/>
    <property type="match status" value="1"/>
</dbReference>
<dbReference type="eggNOG" id="COG0524">
    <property type="taxonomic scope" value="Bacteria"/>
</dbReference>
<dbReference type="RefSeq" id="WP_013738680.1">
    <property type="nucleotide sequence ID" value="NC_015436.1"/>
</dbReference>
<sequence length="346" mass="37447">MHDKKIVTFGEIMLRLKSPGHDRLFQSPLLEATFGGGEANVAVSLSIFGKKTRFVTALPDNAVGEAAVRELNKYGVDTSRILRTKGGRVGIYYLETGANQRASSVVYDRAGSSISEASPEDFDFTAIFSDACWLHVTGITPALSQKAADSAIAAAKAAKKAGALVSVDLNYRKKLWNYGKTAPEVMRTLVAHADVIIANEEDIQKCLGIEASVDVTSGELDTDQYRKLTEEVKKQFPNISIIAVTLRESHSADRNGWSAALSGKTGFYLSRRYEITDIVDRVGGGDSFAAGIIYGLTEFPADEERIINYAVASSALKHSINGDFNLSRKSEVEALLKGDGSGRVQR</sequence>
<dbReference type="PANTHER" id="PTHR43320">
    <property type="entry name" value="SUGAR KINASE"/>
    <property type="match status" value="1"/>
</dbReference>
<dbReference type="Proteomes" id="UP000007939">
    <property type="component" value="Chromosome"/>
</dbReference>
<keyword evidence="2" id="KW-0808">Transferase</keyword>
<feature type="domain" description="Carbohydrate kinase PfkB" evidence="4">
    <location>
        <begin position="4"/>
        <end position="317"/>
    </location>
</feature>
<evidence type="ECO:0000256" key="2">
    <source>
        <dbReference type="ARBA" id="ARBA00022679"/>
    </source>
</evidence>
<dbReference type="HOGENOM" id="CLU_027634_0_1_12"/>
<dbReference type="OrthoDB" id="9813569at2"/>
<accession>F4GIY9</accession>
<name>F4GIY9_PARC1</name>
<reference evidence="5 6" key="2">
    <citation type="journal article" date="2012" name="Stand. Genomic Sci.">
        <title>Complete genome sequence of the termite hindgut bacterium Spirochaeta coccoides type strain (SPN1(T)), reclassification in the genus Sphaerochaeta as Sphaerochaeta coccoides comb. nov. and emendations of the family Spirochaetaceae and the genus Sphaerochaeta.</title>
        <authorList>
            <person name="Abt B."/>
            <person name="Han C."/>
            <person name="Scheuner C."/>
            <person name="Lu M."/>
            <person name="Lapidus A."/>
            <person name="Nolan M."/>
            <person name="Lucas S."/>
            <person name="Hammon N."/>
            <person name="Deshpande S."/>
            <person name="Cheng J.F."/>
            <person name="Tapia R."/>
            <person name="Goodwin L.A."/>
            <person name="Pitluck S."/>
            <person name="Liolios K."/>
            <person name="Pagani I."/>
            <person name="Ivanova N."/>
            <person name="Mavromatis K."/>
            <person name="Mikhailova N."/>
            <person name="Huntemann M."/>
            <person name="Pati A."/>
            <person name="Chen A."/>
            <person name="Palaniappan K."/>
            <person name="Land M."/>
            <person name="Hauser L."/>
            <person name="Brambilla E.M."/>
            <person name="Rohde M."/>
            <person name="Spring S."/>
            <person name="Gronow S."/>
            <person name="Goker M."/>
            <person name="Woyke T."/>
            <person name="Bristow J."/>
            <person name="Eisen J.A."/>
            <person name="Markowitz V."/>
            <person name="Hugenholtz P."/>
            <person name="Kyrpides N.C."/>
            <person name="Klenk H.P."/>
            <person name="Detter J.C."/>
        </authorList>
    </citation>
    <scope>NUCLEOTIDE SEQUENCE [LARGE SCALE GENOMIC DNA]</scope>
    <source>
        <strain evidence="6">ATCC BAA-1237 / DSM 17374 / SPN1</strain>
    </source>
</reference>
<evidence type="ECO:0000256" key="3">
    <source>
        <dbReference type="ARBA" id="ARBA00022777"/>
    </source>
</evidence>
<evidence type="ECO:0000256" key="1">
    <source>
        <dbReference type="ARBA" id="ARBA00010688"/>
    </source>
</evidence>
<keyword evidence="3" id="KW-0418">Kinase</keyword>
<reference evidence="6" key="1">
    <citation type="submission" date="2011-04" db="EMBL/GenBank/DDBJ databases">
        <title>The complete genome of Spirochaeta coccoides DSM 17374.</title>
        <authorList>
            <person name="Lucas S."/>
            <person name="Copeland A."/>
            <person name="Lapidus A."/>
            <person name="Bruce D."/>
            <person name="Goodwin L."/>
            <person name="Pitluck S."/>
            <person name="Peters L."/>
            <person name="Kyrpides N."/>
            <person name="Mavromatis K."/>
            <person name="Pagani I."/>
            <person name="Ivanova N."/>
            <person name="Ovchinnikova G."/>
            <person name="Lu M."/>
            <person name="Detter J.C."/>
            <person name="Tapia R."/>
            <person name="Han C."/>
            <person name="Land M."/>
            <person name="Hauser L."/>
            <person name="Markowitz V."/>
            <person name="Cheng J.-F."/>
            <person name="Hugenholtz P."/>
            <person name="Woyke T."/>
            <person name="Wu D."/>
            <person name="Spring S."/>
            <person name="Schroeder M."/>
            <person name="Brambilla E."/>
            <person name="Klenk H.-P."/>
            <person name="Eisen J.A."/>
        </authorList>
    </citation>
    <scope>NUCLEOTIDE SEQUENCE [LARGE SCALE GENOMIC DNA]</scope>
    <source>
        <strain evidence="6">ATCC BAA-1237 / DSM 17374 / SPN1</strain>
    </source>
</reference>
<dbReference type="InterPro" id="IPR029056">
    <property type="entry name" value="Ribokinase-like"/>
</dbReference>
<dbReference type="AlphaFoldDB" id="F4GIY9"/>
<dbReference type="Gene3D" id="3.40.1190.20">
    <property type="match status" value="1"/>
</dbReference>
<organism evidence="5 6">
    <name type="scientific">Parasphaerochaeta coccoides (strain ATCC BAA-1237 / DSM 17374 / SPN1)</name>
    <name type="common">Sphaerochaeta coccoides</name>
    <dbReference type="NCBI Taxonomy" id="760011"/>
    <lineage>
        <taxon>Bacteria</taxon>
        <taxon>Pseudomonadati</taxon>
        <taxon>Spirochaetota</taxon>
        <taxon>Spirochaetia</taxon>
        <taxon>Spirochaetales</taxon>
        <taxon>Sphaerochaetaceae</taxon>
        <taxon>Parasphaerochaeta</taxon>
    </lineage>
</organism>
<dbReference type="InterPro" id="IPR052700">
    <property type="entry name" value="Carb_kinase_PfkB-like"/>
</dbReference>
<dbReference type="CDD" id="cd01166">
    <property type="entry name" value="KdgK"/>
    <property type="match status" value="1"/>
</dbReference>
<dbReference type="EMBL" id="CP002659">
    <property type="protein sequence ID" value="AEC01284.1"/>
    <property type="molecule type" value="Genomic_DNA"/>
</dbReference>
<dbReference type="GO" id="GO:0016301">
    <property type="term" value="F:kinase activity"/>
    <property type="evidence" value="ECO:0007669"/>
    <property type="project" value="UniProtKB-KW"/>
</dbReference>
<dbReference type="KEGG" id="scc:Spico_0042"/>
<protein>
    <submittedName>
        <fullName evidence="5">PfkB domain protein</fullName>
    </submittedName>
</protein>
<evidence type="ECO:0000313" key="5">
    <source>
        <dbReference type="EMBL" id="AEC01284.1"/>
    </source>
</evidence>
<gene>
    <name evidence="5" type="ordered locus">Spico_0042</name>
</gene>
<keyword evidence="6" id="KW-1185">Reference proteome</keyword>
<dbReference type="InterPro" id="IPR011611">
    <property type="entry name" value="PfkB_dom"/>
</dbReference>
<dbReference type="STRING" id="760011.Spico_0042"/>
<evidence type="ECO:0000313" key="6">
    <source>
        <dbReference type="Proteomes" id="UP000007939"/>
    </source>
</evidence>
<dbReference type="PANTHER" id="PTHR43320:SF2">
    <property type="entry name" value="2-DEHYDRO-3-DEOXYGLUCONOKINASE_2-DEHYDRO-3-DEOXYGALACTONOKINASE"/>
    <property type="match status" value="1"/>
</dbReference>